<dbReference type="InterPro" id="IPR036514">
    <property type="entry name" value="SGNH_hydro_sf"/>
</dbReference>
<name>A0A8S0PAV0_OLEEU</name>
<feature type="chain" id="PRO_5035734440" evidence="4">
    <location>
        <begin position="25"/>
        <end position="129"/>
    </location>
</feature>
<dbReference type="EMBL" id="CACTIH010000020">
    <property type="protein sequence ID" value="CAA2934940.1"/>
    <property type="molecule type" value="Genomic_DNA"/>
</dbReference>
<comment type="caution">
    <text evidence="5">The sequence shown here is derived from an EMBL/GenBank/DDBJ whole genome shotgun (WGS) entry which is preliminary data.</text>
</comment>
<keyword evidence="3" id="KW-0443">Lipid metabolism</keyword>
<evidence type="ECO:0000313" key="6">
    <source>
        <dbReference type="Proteomes" id="UP000594638"/>
    </source>
</evidence>
<reference evidence="5 6" key="1">
    <citation type="submission" date="2019-12" db="EMBL/GenBank/DDBJ databases">
        <authorList>
            <person name="Alioto T."/>
            <person name="Alioto T."/>
            <person name="Gomez Garrido J."/>
        </authorList>
    </citation>
    <scope>NUCLEOTIDE SEQUENCE [LARGE SCALE GENOMIC DNA]</scope>
</reference>
<dbReference type="GO" id="GO:0016787">
    <property type="term" value="F:hydrolase activity"/>
    <property type="evidence" value="ECO:0007669"/>
    <property type="project" value="UniProtKB-KW"/>
</dbReference>
<dbReference type="Proteomes" id="UP000594638">
    <property type="component" value="Unassembled WGS sequence"/>
</dbReference>
<evidence type="ECO:0000256" key="1">
    <source>
        <dbReference type="ARBA" id="ARBA00022801"/>
    </source>
</evidence>
<feature type="signal peptide" evidence="4">
    <location>
        <begin position="1"/>
        <end position="24"/>
    </location>
</feature>
<dbReference type="PANTHER" id="PTHR46020:SF4">
    <property type="entry name" value="OS04G0650200 PROTEIN"/>
    <property type="match status" value="1"/>
</dbReference>
<evidence type="ECO:0000256" key="3">
    <source>
        <dbReference type="ARBA" id="ARBA00023098"/>
    </source>
</evidence>
<dbReference type="AlphaFoldDB" id="A0A8S0PAV0"/>
<evidence type="ECO:0000313" key="5">
    <source>
        <dbReference type="EMBL" id="CAA2934940.1"/>
    </source>
</evidence>
<keyword evidence="6" id="KW-1185">Reference proteome</keyword>
<accession>A0A8S0PAV0</accession>
<proteinExistence type="predicted"/>
<dbReference type="PANTHER" id="PTHR46020">
    <property type="entry name" value="OSJNBB0059K02.9 PROTEIN"/>
    <property type="match status" value="1"/>
</dbReference>
<dbReference type="Gene3D" id="3.40.50.1110">
    <property type="entry name" value="SGNH hydrolase"/>
    <property type="match status" value="1"/>
</dbReference>
<sequence>MEKKTFIAFFYLISLAVYTELVYGVQLPGEESVDRVKPFVFGDSYADTGNLPCSTASSWKQPYGITFPGRPSGRYSDGCVLTYYITSFVGIRSPVPCERKKMEEKWIENGMNFAHGGTAVSTHWLTNQI</sequence>
<keyword evidence="2" id="KW-0442">Lipid degradation</keyword>
<organism evidence="5 6">
    <name type="scientific">Olea europaea subsp. europaea</name>
    <dbReference type="NCBI Taxonomy" id="158383"/>
    <lineage>
        <taxon>Eukaryota</taxon>
        <taxon>Viridiplantae</taxon>
        <taxon>Streptophyta</taxon>
        <taxon>Embryophyta</taxon>
        <taxon>Tracheophyta</taxon>
        <taxon>Spermatophyta</taxon>
        <taxon>Magnoliopsida</taxon>
        <taxon>eudicotyledons</taxon>
        <taxon>Gunneridae</taxon>
        <taxon>Pentapetalae</taxon>
        <taxon>asterids</taxon>
        <taxon>lamiids</taxon>
        <taxon>Lamiales</taxon>
        <taxon>Oleaceae</taxon>
        <taxon>Oleeae</taxon>
        <taxon>Olea</taxon>
    </lineage>
</organism>
<dbReference type="GO" id="GO:0016042">
    <property type="term" value="P:lipid catabolic process"/>
    <property type="evidence" value="ECO:0007669"/>
    <property type="project" value="UniProtKB-KW"/>
</dbReference>
<gene>
    <name evidence="5" type="ORF">OLEA9_A093501</name>
</gene>
<keyword evidence="4" id="KW-0732">Signal</keyword>
<evidence type="ECO:0000256" key="2">
    <source>
        <dbReference type="ARBA" id="ARBA00022963"/>
    </source>
</evidence>
<dbReference type="Gramene" id="OE9A093501T1">
    <property type="protein sequence ID" value="OE9A093501C1"/>
    <property type="gene ID" value="OE9A093501"/>
</dbReference>
<protein>
    <submittedName>
        <fullName evidence="5">GDSL esterase lipase At5g03610-like</fullName>
    </submittedName>
</protein>
<evidence type="ECO:0000256" key="4">
    <source>
        <dbReference type="SAM" id="SignalP"/>
    </source>
</evidence>
<dbReference type="OrthoDB" id="1600564at2759"/>
<keyword evidence="1" id="KW-0378">Hydrolase</keyword>